<dbReference type="PROSITE" id="PS50039">
    <property type="entry name" value="FORK_HEAD_3"/>
    <property type="match status" value="1"/>
</dbReference>
<dbReference type="InterPro" id="IPR050211">
    <property type="entry name" value="FOX_domain-containing"/>
</dbReference>
<dbReference type="PANTHER" id="PTHR11829">
    <property type="entry name" value="FORKHEAD BOX PROTEIN"/>
    <property type="match status" value="1"/>
</dbReference>
<dbReference type="InterPro" id="IPR036388">
    <property type="entry name" value="WH-like_DNA-bd_sf"/>
</dbReference>
<feature type="compositionally biased region" description="Polar residues" evidence="3">
    <location>
        <begin position="124"/>
        <end position="144"/>
    </location>
</feature>
<dbReference type="Gene3D" id="1.10.10.10">
    <property type="entry name" value="Winged helix-like DNA-binding domain superfamily/Winged helix DNA-binding domain"/>
    <property type="match status" value="1"/>
</dbReference>
<dbReference type="GO" id="GO:0000978">
    <property type="term" value="F:RNA polymerase II cis-regulatory region sequence-specific DNA binding"/>
    <property type="evidence" value="ECO:0007669"/>
    <property type="project" value="TreeGrafter"/>
</dbReference>
<dbReference type="SUPFAM" id="SSF46785">
    <property type="entry name" value="Winged helix' DNA-binding domain"/>
    <property type="match status" value="1"/>
</dbReference>
<sequence>LGRTPSATNLSLNECFVKIAREDNRPGKGSFWTLHPEAYNMFDNGSYLRRRRRFKRRRHSADNQSKKVQIMDFYCFLHISVGNLFEDPSQAEAMKIKRSVQRHLLSIREKLMKQQWHCPPTTQPPQSAINTAGTAAQQPNLAQGVEDSSTSAAAAAAAAAAAFQTCWYAGPYGVQHQQPHHQQGYSLPNYHHQPHHQNEHFAKYCLTFSA</sequence>
<dbReference type="GO" id="GO:0000981">
    <property type="term" value="F:DNA-binding transcription factor activity, RNA polymerase II-specific"/>
    <property type="evidence" value="ECO:0007669"/>
    <property type="project" value="TreeGrafter"/>
</dbReference>
<dbReference type="WBParaSite" id="snap_masked-unitig_32225-processed-gene-0.0-mRNA-1">
    <property type="protein sequence ID" value="snap_masked-unitig_32225-processed-gene-0.0-mRNA-1"/>
    <property type="gene ID" value="snap_masked-unitig_32225-processed-gene-0.0"/>
</dbReference>
<dbReference type="GO" id="GO:0030154">
    <property type="term" value="P:cell differentiation"/>
    <property type="evidence" value="ECO:0007669"/>
    <property type="project" value="TreeGrafter"/>
</dbReference>
<keyword evidence="2" id="KW-0539">Nucleus</keyword>
<name>A0A1I8JR09_9PLAT</name>
<dbReference type="GO" id="GO:0009653">
    <property type="term" value="P:anatomical structure morphogenesis"/>
    <property type="evidence" value="ECO:0007669"/>
    <property type="project" value="TreeGrafter"/>
</dbReference>
<keyword evidence="1 2" id="KW-0238">DNA-binding</keyword>
<keyword evidence="5" id="KW-1185">Reference proteome</keyword>
<proteinExistence type="predicted"/>
<feature type="DNA-binding region" description="Fork-head" evidence="2">
    <location>
        <begin position="9"/>
        <end position="52"/>
    </location>
</feature>
<organism evidence="5 6">
    <name type="scientific">Macrostomum lignano</name>
    <dbReference type="NCBI Taxonomy" id="282301"/>
    <lineage>
        <taxon>Eukaryota</taxon>
        <taxon>Metazoa</taxon>
        <taxon>Spiralia</taxon>
        <taxon>Lophotrochozoa</taxon>
        <taxon>Platyhelminthes</taxon>
        <taxon>Rhabditophora</taxon>
        <taxon>Macrostomorpha</taxon>
        <taxon>Macrostomida</taxon>
        <taxon>Macrostomidae</taxon>
        <taxon>Macrostomum</taxon>
    </lineage>
</organism>
<dbReference type="SMART" id="SM00339">
    <property type="entry name" value="FH"/>
    <property type="match status" value="1"/>
</dbReference>
<evidence type="ECO:0000313" key="6">
    <source>
        <dbReference type="WBParaSite" id="snap_masked-unitig_32225-processed-gene-0.0-mRNA-1"/>
    </source>
</evidence>
<dbReference type="AlphaFoldDB" id="A0A1I8JR09"/>
<dbReference type="GO" id="GO:0005634">
    <property type="term" value="C:nucleus"/>
    <property type="evidence" value="ECO:0007669"/>
    <property type="project" value="UniProtKB-SubCell"/>
</dbReference>
<evidence type="ECO:0000259" key="4">
    <source>
        <dbReference type="PROSITE" id="PS50039"/>
    </source>
</evidence>
<dbReference type="Proteomes" id="UP000095280">
    <property type="component" value="Unplaced"/>
</dbReference>
<comment type="subcellular location">
    <subcellularLocation>
        <location evidence="2">Nucleus</location>
    </subcellularLocation>
</comment>
<evidence type="ECO:0000256" key="2">
    <source>
        <dbReference type="PROSITE-ProRule" id="PRU00089"/>
    </source>
</evidence>
<feature type="domain" description="Fork-head" evidence="4">
    <location>
        <begin position="9"/>
        <end position="52"/>
    </location>
</feature>
<feature type="region of interest" description="Disordered" evidence="3">
    <location>
        <begin position="117"/>
        <end position="144"/>
    </location>
</feature>
<accession>A0A1I8JR09</accession>
<evidence type="ECO:0000313" key="5">
    <source>
        <dbReference type="Proteomes" id="UP000095280"/>
    </source>
</evidence>
<dbReference type="Pfam" id="PF00250">
    <property type="entry name" value="Forkhead"/>
    <property type="match status" value="1"/>
</dbReference>
<dbReference type="PANTHER" id="PTHR11829:SF388">
    <property type="entry name" value="FORK HEAD DOMAIN-CONTAINING PROTEIN L1-RELATED"/>
    <property type="match status" value="1"/>
</dbReference>
<protein>
    <submittedName>
        <fullName evidence="6">Fork-head domain-containing protein</fullName>
    </submittedName>
</protein>
<evidence type="ECO:0000256" key="1">
    <source>
        <dbReference type="ARBA" id="ARBA00023125"/>
    </source>
</evidence>
<evidence type="ECO:0000256" key="3">
    <source>
        <dbReference type="SAM" id="MobiDB-lite"/>
    </source>
</evidence>
<dbReference type="InterPro" id="IPR036390">
    <property type="entry name" value="WH_DNA-bd_sf"/>
</dbReference>
<reference evidence="6" key="1">
    <citation type="submission" date="2016-11" db="UniProtKB">
        <authorList>
            <consortium name="WormBaseParasite"/>
        </authorList>
    </citation>
    <scope>IDENTIFICATION</scope>
</reference>
<dbReference type="InterPro" id="IPR001766">
    <property type="entry name" value="Fork_head_dom"/>
</dbReference>